<feature type="transmembrane region" description="Helical" evidence="1">
    <location>
        <begin position="65"/>
        <end position="91"/>
    </location>
</feature>
<dbReference type="InterPro" id="IPR045584">
    <property type="entry name" value="Pilin-like"/>
</dbReference>
<gene>
    <name evidence="2" type="ORF">A2806_00630</name>
</gene>
<accession>A0A1G2PK37</accession>
<keyword evidence="1" id="KW-0812">Transmembrane</keyword>
<dbReference type="AlphaFoldDB" id="A0A1G2PK37"/>
<reference evidence="2 3" key="1">
    <citation type="journal article" date="2016" name="Nat. Commun.">
        <title>Thousands of microbial genomes shed light on interconnected biogeochemical processes in an aquifer system.</title>
        <authorList>
            <person name="Anantharaman K."/>
            <person name="Brown C.T."/>
            <person name="Hug L.A."/>
            <person name="Sharon I."/>
            <person name="Castelle C.J."/>
            <person name="Probst A.J."/>
            <person name="Thomas B.C."/>
            <person name="Singh A."/>
            <person name="Wilkins M.J."/>
            <person name="Karaoz U."/>
            <person name="Brodie E.L."/>
            <person name="Williams K.H."/>
            <person name="Hubbard S.S."/>
            <person name="Banfield J.F."/>
        </authorList>
    </citation>
    <scope>NUCLEOTIDE SEQUENCE [LARGE SCALE GENOMIC DNA]</scope>
</reference>
<protein>
    <recommendedName>
        <fullName evidence="4">Type II secretion system protein GspG C-terminal domain-containing protein</fullName>
    </recommendedName>
</protein>
<dbReference type="EMBL" id="MHSS01000008">
    <property type="protein sequence ID" value="OHA48129.1"/>
    <property type="molecule type" value="Genomic_DNA"/>
</dbReference>
<dbReference type="Gene3D" id="3.30.700.10">
    <property type="entry name" value="Glycoprotein, Type 4 Pilin"/>
    <property type="match status" value="1"/>
</dbReference>
<keyword evidence="1" id="KW-0472">Membrane</keyword>
<name>A0A1G2PK37_9BACT</name>
<evidence type="ECO:0000256" key="1">
    <source>
        <dbReference type="SAM" id="Phobius"/>
    </source>
</evidence>
<dbReference type="Proteomes" id="UP000177629">
    <property type="component" value="Unassembled WGS sequence"/>
</dbReference>
<evidence type="ECO:0008006" key="4">
    <source>
        <dbReference type="Google" id="ProtNLM"/>
    </source>
</evidence>
<proteinExistence type="predicted"/>
<dbReference type="SUPFAM" id="SSF54523">
    <property type="entry name" value="Pili subunits"/>
    <property type="match status" value="1"/>
</dbReference>
<keyword evidence="1" id="KW-1133">Transmembrane helix</keyword>
<dbReference type="STRING" id="1802362.A2806_00630"/>
<organism evidence="2 3">
    <name type="scientific">Candidatus Terrybacteria bacterium RIFCSPHIGHO2_01_FULL_48_17</name>
    <dbReference type="NCBI Taxonomy" id="1802362"/>
    <lineage>
        <taxon>Bacteria</taxon>
        <taxon>Candidatus Terryibacteriota</taxon>
    </lineage>
</organism>
<comment type="caution">
    <text evidence="2">The sequence shown here is derived from an EMBL/GenBank/DDBJ whole genome shotgun (WGS) entry which is preliminary data.</text>
</comment>
<evidence type="ECO:0000313" key="3">
    <source>
        <dbReference type="Proteomes" id="UP000177629"/>
    </source>
</evidence>
<sequence length="209" mass="23212">MYDARLFEFIKKARGEGQTDTQIQERLKNSGWSNQAIADAFGGKLPYDPNSTKPRAKGVRLFKNIILLIGGFGAIVLALLVALIPLVLFSLNAARAQARDTRRISDISLLRNAINAFHIQYGTYPEGQGPLSTGVLDVLITEHMLEKIPTDPGEYFYFYCSDPNRHSFVLGATLEQENLSILYVDLDGDQYCQSETHQCDDPALCVGPK</sequence>
<evidence type="ECO:0000313" key="2">
    <source>
        <dbReference type="EMBL" id="OHA48129.1"/>
    </source>
</evidence>